<dbReference type="AlphaFoldDB" id="A0AA41S492"/>
<dbReference type="EMBL" id="JAJJMA010062371">
    <property type="protein sequence ID" value="MCL7026903.1"/>
    <property type="molecule type" value="Genomic_DNA"/>
</dbReference>
<evidence type="ECO:0000313" key="2">
    <source>
        <dbReference type="EMBL" id="MCL7026903.1"/>
    </source>
</evidence>
<sequence length="61" mass="6638">MFAEGSPPLSWDREHAYTREAGSGSPLSKTEYLRHLLEGTVGALAESIIEEEKDASTSITD</sequence>
<reference evidence="2" key="1">
    <citation type="submission" date="2022-03" db="EMBL/GenBank/DDBJ databases">
        <title>A functionally conserved STORR gene fusion in Papaver species that diverged 16.8 million years ago.</title>
        <authorList>
            <person name="Catania T."/>
        </authorList>
    </citation>
    <scope>NUCLEOTIDE SEQUENCE</scope>
    <source>
        <strain evidence="2">S-191538</strain>
    </source>
</reference>
<proteinExistence type="predicted"/>
<organism evidence="2 3">
    <name type="scientific">Papaver nudicaule</name>
    <name type="common">Iceland poppy</name>
    <dbReference type="NCBI Taxonomy" id="74823"/>
    <lineage>
        <taxon>Eukaryota</taxon>
        <taxon>Viridiplantae</taxon>
        <taxon>Streptophyta</taxon>
        <taxon>Embryophyta</taxon>
        <taxon>Tracheophyta</taxon>
        <taxon>Spermatophyta</taxon>
        <taxon>Magnoliopsida</taxon>
        <taxon>Ranunculales</taxon>
        <taxon>Papaveraceae</taxon>
        <taxon>Papaveroideae</taxon>
        <taxon>Papaver</taxon>
    </lineage>
</organism>
<feature type="non-terminal residue" evidence="2">
    <location>
        <position position="1"/>
    </location>
</feature>
<keyword evidence="3" id="KW-1185">Reference proteome</keyword>
<protein>
    <submittedName>
        <fullName evidence="2">Uncharacterized protein</fullName>
    </submittedName>
</protein>
<comment type="caution">
    <text evidence="2">The sequence shown here is derived from an EMBL/GenBank/DDBJ whole genome shotgun (WGS) entry which is preliminary data.</text>
</comment>
<feature type="region of interest" description="Disordered" evidence="1">
    <location>
        <begin position="1"/>
        <end position="28"/>
    </location>
</feature>
<dbReference type="Proteomes" id="UP001177140">
    <property type="component" value="Unassembled WGS sequence"/>
</dbReference>
<evidence type="ECO:0000313" key="3">
    <source>
        <dbReference type="Proteomes" id="UP001177140"/>
    </source>
</evidence>
<name>A0AA41S492_PAPNU</name>
<accession>A0AA41S492</accession>
<gene>
    <name evidence="2" type="ORF">MKW94_027692</name>
</gene>
<evidence type="ECO:0000256" key="1">
    <source>
        <dbReference type="SAM" id="MobiDB-lite"/>
    </source>
</evidence>